<gene>
    <name evidence="1" type="ORF">ACFOES_02985</name>
</gene>
<proteinExistence type="predicted"/>
<evidence type="ECO:0000313" key="2">
    <source>
        <dbReference type="Proteomes" id="UP001595443"/>
    </source>
</evidence>
<name>A0ABV7ACL8_9RHOB</name>
<keyword evidence="2" id="KW-1185">Reference proteome</keyword>
<reference evidence="2" key="1">
    <citation type="journal article" date="2019" name="Int. J. Syst. Evol. Microbiol.">
        <title>The Global Catalogue of Microorganisms (GCM) 10K type strain sequencing project: providing services to taxonomists for standard genome sequencing and annotation.</title>
        <authorList>
            <consortium name="The Broad Institute Genomics Platform"/>
            <consortium name="The Broad Institute Genome Sequencing Center for Infectious Disease"/>
            <person name="Wu L."/>
            <person name="Ma J."/>
        </authorList>
    </citation>
    <scope>NUCLEOTIDE SEQUENCE [LARGE SCALE GENOMIC DNA]</scope>
    <source>
        <strain evidence="2">KCTC 62192</strain>
    </source>
</reference>
<dbReference type="RefSeq" id="WP_377831678.1">
    <property type="nucleotide sequence ID" value="NZ_JBHRSK010000003.1"/>
</dbReference>
<dbReference type="EMBL" id="JBHRSK010000003">
    <property type="protein sequence ID" value="MFC2967049.1"/>
    <property type="molecule type" value="Genomic_DNA"/>
</dbReference>
<evidence type="ECO:0000313" key="1">
    <source>
        <dbReference type="EMBL" id="MFC2967049.1"/>
    </source>
</evidence>
<comment type="caution">
    <text evidence="1">The sequence shown here is derived from an EMBL/GenBank/DDBJ whole genome shotgun (WGS) entry which is preliminary data.</text>
</comment>
<accession>A0ABV7ACL8</accession>
<protein>
    <submittedName>
        <fullName evidence="1">Uncharacterized protein</fullName>
    </submittedName>
</protein>
<sequence length="223" mass="24757">MDARKPKRLVPLPLQAMIVAGRAAESPVRMPIFAPEPNARADLTAGTLYAVTGKPGWIYYGQVNPHRLVAFFQRRDRAIADANSVLSSPVMSLVFVAPPSIARALRSGRWKKLGRFAISQAVATARRVVQWPPFTTTVTIWDMEHPLHDTKARDPEIQALEVIAAWDAEQHIPERLTADSGAEPAAWHVGGPIWRARIQREAFARCFPERPAHGLPADWVPVD</sequence>
<dbReference type="Proteomes" id="UP001595443">
    <property type="component" value="Unassembled WGS sequence"/>
</dbReference>
<organism evidence="1 2">
    <name type="scientific">Acidimangrovimonas pyrenivorans</name>
    <dbReference type="NCBI Taxonomy" id="2030798"/>
    <lineage>
        <taxon>Bacteria</taxon>
        <taxon>Pseudomonadati</taxon>
        <taxon>Pseudomonadota</taxon>
        <taxon>Alphaproteobacteria</taxon>
        <taxon>Rhodobacterales</taxon>
        <taxon>Paracoccaceae</taxon>
        <taxon>Acidimangrovimonas</taxon>
    </lineage>
</organism>